<comment type="caution">
    <text evidence="2">The sequence shown here is derived from an EMBL/GenBank/DDBJ whole genome shotgun (WGS) entry which is preliminary data.</text>
</comment>
<dbReference type="GO" id="GO:0016272">
    <property type="term" value="C:prefoldin complex"/>
    <property type="evidence" value="ECO:0007669"/>
    <property type="project" value="InterPro"/>
</dbReference>
<dbReference type="GO" id="GO:1990115">
    <property type="term" value="P:RNA polymerase III assembly"/>
    <property type="evidence" value="ECO:0007669"/>
    <property type="project" value="TreeGrafter"/>
</dbReference>
<dbReference type="PANTHER" id="PTHR12674:SF2">
    <property type="entry name" value="PREFOLDIN SUBUNIT 5"/>
    <property type="match status" value="1"/>
</dbReference>
<dbReference type="InterPro" id="IPR004127">
    <property type="entry name" value="Prefoldin_subunit_alpha"/>
</dbReference>
<name>A0A5D3DJ36_CUCMM</name>
<dbReference type="GO" id="GO:1990113">
    <property type="term" value="P:RNA polymerase I assembly"/>
    <property type="evidence" value="ECO:0007669"/>
    <property type="project" value="TreeGrafter"/>
</dbReference>
<evidence type="ECO:0000313" key="3">
    <source>
        <dbReference type="Proteomes" id="UP000321947"/>
    </source>
</evidence>
<proteinExistence type="inferred from homology"/>
<dbReference type="CDD" id="cd23157">
    <property type="entry name" value="Prefoldin_5"/>
    <property type="match status" value="1"/>
</dbReference>
<accession>A0A5D3DJ36</accession>
<dbReference type="PANTHER" id="PTHR12674">
    <property type="entry name" value="PREFOLDIN SUBUNIT 5"/>
    <property type="match status" value="1"/>
</dbReference>
<dbReference type="GO" id="GO:0005737">
    <property type="term" value="C:cytoplasm"/>
    <property type="evidence" value="ECO:0007669"/>
    <property type="project" value="TreeGrafter"/>
</dbReference>
<dbReference type="GO" id="GO:0009409">
    <property type="term" value="P:response to cold"/>
    <property type="evidence" value="ECO:0007669"/>
    <property type="project" value="UniProtKB-ARBA"/>
</dbReference>
<evidence type="ECO:0000313" key="2">
    <source>
        <dbReference type="EMBL" id="TYK23681.1"/>
    </source>
</evidence>
<protein>
    <submittedName>
        <fullName evidence="2">Putative prefoldin subunit 5 isoform X3</fullName>
    </submittedName>
</protein>
<dbReference type="NCBIfam" id="TIGR00293">
    <property type="entry name" value="prefoldin subunit alpha"/>
    <property type="match status" value="1"/>
</dbReference>
<dbReference type="InterPro" id="IPR011599">
    <property type="entry name" value="PFD_alpha_archaea"/>
</dbReference>
<dbReference type="AlphaFoldDB" id="A0A5D3DJ36"/>
<evidence type="ECO:0000256" key="1">
    <source>
        <dbReference type="ARBA" id="ARBA00010048"/>
    </source>
</evidence>
<organism evidence="2 3">
    <name type="scientific">Cucumis melo var. makuwa</name>
    <name type="common">Oriental melon</name>
    <dbReference type="NCBI Taxonomy" id="1194695"/>
    <lineage>
        <taxon>Eukaryota</taxon>
        <taxon>Viridiplantae</taxon>
        <taxon>Streptophyta</taxon>
        <taxon>Embryophyta</taxon>
        <taxon>Tracheophyta</taxon>
        <taxon>Spermatophyta</taxon>
        <taxon>Magnoliopsida</taxon>
        <taxon>eudicotyledons</taxon>
        <taxon>Gunneridae</taxon>
        <taxon>Pentapetalae</taxon>
        <taxon>rosids</taxon>
        <taxon>fabids</taxon>
        <taxon>Cucurbitales</taxon>
        <taxon>Cucurbitaceae</taxon>
        <taxon>Benincaseae</taxon>
        <taxon>Cucumis</taxon>
    </lineage>
</organism>
<gene>
    <name evidence="2" type="ORF">E5676_scaffold577G00470</name>
</gene>
<dbReference type="SUPFAM" id="SSF46579">
    <property type="entry name" value="Prefoldin"/>
    <property type="match status" value="1"/>
</dbReference>
<reference evidence="2 3" key="1">
    <citation type="submission" date="2019-08" db="EMBL/GenBank/DDBJ databases">
        <title>Draft genome sequences of two oriental melons (Cucumis melo L. var makuwa).</title>
        <authorList>
            <person name="Kwon S.-Y."/>
        </authorList>
    </citation>
    <scope>NUCLEOTIDE SEQUENCE [LARGE SCALE GENOMIC DNA]</scope>
    <source>
        <strain evidence="3">cv. Chang Bougi</strain>
        <tissue evidence="2">Leaf</tissue>
    </source>
</reference>
<dbReference type="GO" id="GO:1990114">
    <property type="term" value="P:RNA polymerase II core complex assembly"/>
    <property type="evidence" value="ECO:0007669"/>
    <property type="project" value="TreeGrafter"/>
</dbReference>
<comment type="similarity">
    <text evidence="1">Belongs to the prefoldin subunit alpha family.</text>
</comment>
<dbReference type="InterPro" id="IPR009053">
    <property type="entry name" value="Prefoldin"/>
</dbReference>
<dbReference type="EMBL" id="SSTD01004414">
    <property type="protein sequence ID" value="TYK23681.1"/>
    <property type="molecule type" value="Genomic_DNA"/>
</dbReference>
<dbReference type="GO" id="GO:0051082">
    <property type="term" value="F:unfolded protein binding"/>
    <property type="evidence" value="ECO:0007669"/>
    <property type="project" value="InterPro"/>
</dbReference>
<dbReference type="GO" id="GO:0006457">
    <property type="term" value="P:protein folding"/>
    <property type="evidence" value="ECO:0007669"/>
    <property type="project" value="InterPro"/>
</dbReference>
<dbReference type="Gene3D" id="1.10.287.370">
    <property type="match status" value="1"/>
</dbReference>
<dbReference type="Proteomes" id="UP000321947">
    <property type="component" value="Unassembled WGS sequence"/>
</dbReference>
<dbReference type="Pfam" id="PF02996">
    <property type="entry name" value="Prefoldin"/>
    <property type="match status" value="1"/>
</dbReference>
<sequence>MTHRIKKKEIWPETRKVIRSKAMASRKGGSGGGGEGVRSLELELEKMSVEQLRAFKEQTDMEVNLLHDSLNNIRTATSRLDIASAALHDLSLRPQGKRMLVPLTASLYVPGTLDEADKVLVDVGTGYFIEREICISIKRNGLEPEYAVKDWAGRASVEHWAGRPSAEDWAWRRRNNQNTRLVYATEESEEWSGVGGLASAEESGVGGFTSAEESAVSGLASAEESKDYWSASATWRLRKEWE</sequence>